<keyword evidence="13" id="KW-1185">Reference proteome</keyword>
<evidence type="ECO:0000313" key="12">
    <source>
        <dbReference type="EMBL" id="GKV52548.1"/>
    </source>
</evidence>
<dbReference type="EMBL" id="BPVZ01000751">
    <property type="protein sequence ID" value="GKV52548.1"/>
    <property type="molecule type" value="Genomic_DNA"/>
</dbReference>
<dbReference type="GO" id="GO:0015297">
    <property type="term" value="F:antiporter activity"/>
    <property type="evidence" value="ECO:0007669"/>
    <property type="project" value="InterPro"/>
</dbReference>
<dbReference type="GO" id="GO:0006813">
    <property type="term" value="P:potassium ion transport"/>
    <property type="evidence" value="ECO:0007669"/>
    <property type="project" value="UniProtKB-KW"/>
</dbReference>
<feature type="transmembrane region" description="Helical" evidence="10">
    <location>
        <begin position="173"/>
        <end position="194"/>
    </location>
</feature>
<evidence type="ECO:0000256" key="1">
    <source>
        <dbReference type="ARBA" id="ARBA00004141"/>
    </source>
</evidence>
<feature type="transmembrane region" description="Helical" evidence="10">
    <location>
        <begin position="274"/>
        <end position="292"/>
    </location>
</feature>
<evidence type="ECO:0000256" key="6">
    <source>
        <dbReference type="ARBA" id="ARBA00022989"/>
    </source>
</evidence>
<dbReference type="PANTHER" id="PTHR32468">
    <property type="entry name" value="CATION/H + ANTIPORTER"/>
    <property type="match status" value="1"/>
</dbReference>
<sequence>MAQSNSSDSIQMEVVEVCLHFPSKIYTPGMRLGLPMLIAELATEIILGQTILGNEKLLGKRNIAYSDESVQVLGTVSAFGYMFFLFLSTVKMDLSMIRKVGNKALCIGFLSVILPLLSGFLVDLTLVSPQGEDVYARKNKSFFLAILYSGSSFSVIHCLLSDLMIINSELGRLCLSAAMTSDISSMILMNISYLMQISHDLENKTMVRHTPEGGPIRDVFIYAIIVLFLISPKFSSWFHVFSLFGPMIVGLVIPDGPPMGSALVEKFERFVNGLFLPLFVTTCAMRVDFFQLDFSNVSTSNQVIASLVILAVKFGVSLTLPFYCDMPKRDSIALAFIMNAKGIVELGSFSIMNDHLFTSASLFAFLIIIIIIMAVASPILVKLLYDPSRKYASYWCR</sequence>
<keyword evidence="6 10" id="KW-1133">Transmembrane helix</keyword>
<evidence type="ECO:0000256" key="9">
    <source>
        <dbReference type="ARBA" id="ARBA00038341"/>
    </source>
</evidence>
<dbReference type="GO" id="GO:0006885">
    <property type="term" value="P:regulation of pH"/>
    <property type="evidence" value="ECO:0007669"/>
    <property type="project" value="TreeGrafter"/>
</dbReference>
<dbReference type="GO" id="GO:0016020">
    <property type="term" value="C:membrane"/>
    <property type="evidence" value="ECO:0007669"/>
    <property type="project" value="UniProtKB-SubCell"/>
</dbReference>
<evidence type="ECO:0000313" key="13">
    <source>
        <dbReference type="Proteomes" id="UP001054252"/>
    </source>
</evidence>
<feature type="transmembrane region" description="Helical" evidence="10">
    <location>
        <begin position="304"/>
        <end position="323"/>
    </location>
</feature>
<evidence type="ECO:0000256" key="10">
    <source>
        <dbReference type="SAM" id="Phobius"/>
    </source>
</evidence>
<evidence type="ECO:0000256" key="8">
    <source>
        <dbReference type="ARBA" id="ARBA00023136"/>
    </source>
</evidence>
<accession>A0AAV5MUN1</accession>
<feature type="domain" description="Cation/H+ exchanger transmembrane" evidence="11">
    <location>
        <begin position="216"/>
        <end position="381"/>
    </location>
</feature>
<reference evidence="12 13" key="1">
    <citation type="journal article" date="2021" name="Commun. Biol.">
        <title>The genome of Shorea leprosula (Dipterocarpaceae) highlights the ecological relevance of drought in aseasonal tropical rainforests.</title>
        <authorList>
            <person name="Ng K.K.S."/>
            <person name="Kobayashi M.J."/>
            <person name="Fawcett J.A."/>
            <person name="Hatakeyama M."/>
            <person name="Paape T."/>
            <person name="Ng C.H."/>
            <person name="Ang C.C."/>
            <person name="Tnah L.H."/>
            <person name="Lee C.T."/>
            <person name="Nishiyama T."/>
            <person name="Sese J."/>
            <person name="O'Brien M.J."/>
            <person name="Copetti D."/>
            <person name="Mohd Noor M.I."/>
            <person name="Ong R.C."/>
            <person name="Putra M."/>
            <person name="Sireger I.Z."/>
            <person name="Indrioko S."/>
            <person name="Kosugi Y."/>
            <person name="Izuno A."/>
            <person name="Isagi Y."/>
            <person name="Lee S.L."/>
            <person name="Shimizu K.K."/>
        </authorList>
    </citation>
    <scope>NUCLEOTIDE SEQUENCE [LARGE SCALE GENOMIC DNA]</scope>
    <source>
        <strain evidence="12">214</strain>
    </source>
</reference>
<dbReference type="PANTHER" id="PTHR32468:SF17">
    <property type="entry name" value="CATION_H(+) ANTIPORTER 4"/>
    <property type="match status" value="1"/>
</dbReference>
<feature type="domain" description="Cation/H+ exchanger transmembrane" evidence="11">
    <location>
        <begin position="30"/>
        <end position="196"/>
    </location>
</feature>
<feature type="transmembrane region" description="Helical" evidence="10">
    <location>
        <begin position="362"/>
        <end position="385"/>
    </location>
</feature>
<comment type="subcellular location">
    <subcellularLocation>
        <location evidence="1">Membrane</location>
        <topology evidence="1">Multi-pass membrane protein</topology>
    </subcellularLocation>
</comment>
<name>A0AAV5MUN1_9ROSI</name>
<dbReference type="Proteomes" id="UP001054252">
    <property type="component" value="Unassembled WGS sequence"/>
</dbReference>
<dbReference type="InterPro" id="IPR050794">
    <property type="entry name" value="CPA2_transporter"/>
</dbReference>
<feature type="transmembrane region" description="Helical" evidence="10">
    <location>
        <begin position="142"/>
        <end position="161"/>
    </location>
</feature>
<evidence type="ECO:0000256" key="3">
    <source>
        <dbReference type="ARBA" id="ARBA00022538"/>
    </source>
</evidence>
<dbReference type="GO" id="GO:1902600">
    <property type="term" value="P:proton transmembrane transport"/>
    <property type="evidence" value="ECO:0007669"/>
    <property type="project" value="InterPro"/>
</dbReference>
<evidence type="ECO:0000256" key="7">
    <source>
        <dbReference type="ARBA" id="ARBA00023065"/>
    </source>
</evidence>
<feature type="transmembrane region" description="Helical" evidence="10">
    <location>
        <begin position="214"/>
        <end position="230"/>
    </location>
</feature>
<proteinExistence type="inferred from homology"/>
<protein>
    <recommendedName>
        <fullName evidence="11">Cation/H+ exchanger transmembrane domain-containing protein</fullName>
    </recommendedName>
</protein>
<evidence type="ECO:0000256" key="2">
    <source>
        <dbReference type="ARBA" id="ARBA00022448"/>
    </source>
</evidence>
<evidence type="ECO:0000259" key="11">
    <source>
        <dbReference type="Pfam" id="PF00999"/>
    </source>
</evidence>
<organism evidence="12 13">
    <name type="scientific">Rubroshorea leprosula</name>
    <dbReference type="NCBI Taxonomy" id="152421"/>
    <lineage>
        <taxon>Eukaryota</taxon>
        <taxon>Viridiplantae</taxon>
        <taxon>Streptophyta</taxon>
        <taxon>Embryophyta</taxon>
        <taxon>Tracheophyta</taxon>
        <taxon>Spermatophyta</taxon>
        <taxon>Magnoliopsida</taxon>
        <taxon>eudicotyledons</taxon>
        <taxon>Gunneridae</taxon>
        <taxon>Pentapetalae</taxon>
        <taxon>rosids</taxon>
        <taxon>malvids</taxon>
        <taxon>Malvales</taxon>
        <taxon>Dipterocarpaceae</taxon>
        <taxon>Rubroshorea</taxon>
    </lineage>
</organism>
<evidence type="ECO:0000256" key="4">
    <source>
        <dbReference type="ARBA" id="ARBA00022692"/>
    </source>
</evidence>
<dbReference type="Pfam" id="PF00999">
    <property type="entry name" value="Na_H_Exchanger"/>
    <property type="match status" value="2"/>
</dbReference>
<keyword evidence="5" id="KW-0630">Potassium</keyword>
<feature type="transmembrane region" description="Helical" evidence="10">
    <location>
        <begin position="72"/>
        <end position="92"/>
    </location>
</feature>
<keyword evidence="3" id="KW-0633">Potassium transport</keyword>
<dbReference type="InterPro" id="IPR006153">
    <property type="entry name" value="Cation/H_exchanger_TM"/>
</dbReference>
<comment type="similarity">
    <text evidence="9">Belongs to the monovalent cation:proton antiporter 2 (CPA2) transporter (TC 2.A.37) family. CHX (TC 2.A.37.4) subfamily.</text>
</comment>
<dbReference type="AlphaFoldDB" id="A0AAV5MUN1"/>
<feature type="transmembrane region" description="Helical" evidence="10">
    <location>
        <begin position="104"/>
        <end position="122"/>
    </location>
</feature>
<comment type="caution">
    <text evidence="12">The sequence shown here is derived from an EMBL/GenBank/DDBJ whole genome shotgun (WGS) entry which is preliminary data.</text>
</comment>
<keyword evidence="8 10" id="KW-0472">Membrane</keyword>
<dbReference type="InterPro" id="IPR038770">
    <property type="entry name" value="Na+/solute_symporter_sf"/>
</dbReference>
<dbReference type="Gene3D" id="1.20.1530.20">
    <property type="match status" value="1"/>
</dbReference>
<keyword evidence="4 10" id="KW-0812">Transmembrane</keyword>
<dbReference type="GO" id="GO:0012505">
    <property type="term" value="C:endomembrane system"/>
    <property type="evidence" value="ECO:0007669"/>
    <property type="project" value="TreeGrafter"/>
</dbReference>
<evidence type="ECO:0000256" key="5">
    <source>
        <dbReference type="ARBA" id="ARBA00022958"/>
    </source>
</evidence>
<keyword evidence="7" id="KW-0406">Ion transport</keyword>
<keyword evidence="2" id="KW-0813">Transport</keyword>
<gene>
    <name evidence="12" type="ORF">SLEP1_g59125</name>
</gene>